<protein>
    <submittedName>
        <fullName evidence="1">Uncharacterized protein</fullName>
    </submittedName>
</protein>
<dbReference type="Proteomes" id="UP000215506">
    <property type="component" value="Unassembled WGS sequence"/>
</dbReference>
<name>A0A231H7W1_9NOCA</name>
<evidence type="ECO:0000313" key="2">
    <source>
        <dbReference type="Proteomes" id="UP000215506"/>
    </source>
</evidence>
<dbReference type="EMBL" id="NGAF01000005">
    <property type="protein sequence ID" value="OXR44961.1"/>
    <property type="molecule type" value="Genomic_DNA"/>
</dbReference>
<reference evidence="1 2" key="1">
    <citation type="submission" date="2017-07" db="EMBL/GenBank/DDBJ databases">
        <title>First draft Genome Sequence of Nocardia cerradoensis isolated from human infection.</title>
        <authorList>
            <person name="Carrasco G."/>
        </authorList>
    </citation>
    <scope>NUCLEOTIDE SEQUENCE [LARGE SCALE GENOMIC DNA]</scope>
    <source>
        <strain evidence="1 2">CNM20130759</strain>
    </source>
</reference>
<keyword evidence="2" id="KW-1185">Reference proteome</keyword>
<comment type="caution">
    <text evidence="1">The sequence shown here is derived from an EMBL/GenBank/DDBJ whole genome shotgun (WGS) entry which is preliminary data.</text>
</comment>
<dbReference type="RefSeq" id="WP_094025568.1">
    <property type="nucleotide sequence ID" value="NZ_NGAF01000005.1"/>
</dbReference>
<organism evidence="1 2">
    <name type="scientific">Nocardia cerradoensis</name>
    <dbReference type="NCBI Taxonomy" id="85688"/>
    <lineage>
        <taxon>Bacteria</taxon>
        <taxon>Bacillati</taxon>
        <taxon>Actinomycetota</taxon>
        <taxon>Actinomycetes</taxon>
        <taxon>Mycobacteriales</taxon>
        <taxon>Nocardiaceae</taxon>
        <taxon>Nocardia</taxon>
    </lineage>
</organism>
<dbReference type="AlphaFoldDB" id="A0A231H7W1"/>
<evidence type="ECO:0000313" key="1">
    <source>
        <dbReference type="EMBL" id="OXR44961.1"/>
    </source>
</evidence>
<proteinExistence type="predicted"/>
<gene>
    <name evidence="1" type="ORF">B7C42_02918</name>
</gene>
<accession>A0A231H7W1</accession>
<sequence length="95" mass="10930">MTDTANSGHFRTAVGPSSAWWRVAGRERVEITHLTDREKAVNTESFVNFRVTRYSCHGVVFIDTPSLAQAHSLLPQYHALWCAVSEEFRRRPTRR</sequence>